<dbReference type="EMBL" id="CP013652">
    <property type="protein sequence ID" value="ALS20540.1"/>
    <property type="molecule type" value="Genomic_DNA"/>
</dbReference>
<dbReference type="KEGG" id="pnp:IJ22_01480"/>
<keyword evidence="5" id="KW-0449">Lipoprotein</keyword>
<comment type="similarity">
    <text evidence="1 5">Belongs to the bacterial solute-binding protein 1 family.</text>
</comment>
<keyword evidence="5" id="KW-0472">Membrane</keyword>
<dbReference type="GO" id="GO:0015144">
    <property type="term" value="F:carbohydrate transmembrane transporter activity"/>
    <property type="evidence" value="ECO:0007669"/>
    <property type="project" value="InterPro"/>
</dbReference>
<keyword evidence="3 5" id="KW-0762">Sugar transport</keyword>
<dbReference type="OrthoDB" id="9808332at2"/>
<evidence type="ECO:0000313" key="6">
    <source>
        <dbReference type="EMBL" id="ALS20540.1"/>
    </source>
</evidence>
<dbReference type="InterPro" id="IPR006060">
    <property type="entry name" value="Maltose/Cyclodextrin-bd"/>
</dbReference>
<dbReference type="STRING" id="162209.IJ22_01480"/>
<dbReference type="Proteomes" id="UP000061660">
    <property type="component" value="Chromosome"/>
</dbReference>
<evidence type="ECO:0000256" key="1">
    <source>
        <dbReference type="ARBA" id="ARBA00008520"/>
    </source>
</evidence>
<dbReference type="PANTHER" id="PTHR30061:SF50">
    <property type="entry name" value="MALTOSE_MALTODEXTRIN-BINDING PERIPLASMIC PROTEIN"/>
    <property type="match status" value="1"/>
</dbReference>
<dbReference type="PANTHER" id="PTHR30061">
    <property type="entry name" value="MALTOSE-BINDING PERIPLASMIC PROTEIN"/>
    <property type="match status" value="1"/>
</dbReference>
<dbReference type="InterPro" id="IPR006059">
    <property type="entry name" value="SBP"/>
</dbReference>
<keyword evidence="7" id="KW-1185">Reference proteome</keyword>
<name>A0A0U2UBJ2_9BACL</name>
<feature type="chain" id="PRO_5042620635" description="Maltodextrin-binding protein" evidence="5">
    <location>
        <begin position="23"/>
        <end position="430"/>
    </location>
</feature>
<dbReference type="SUPFAM" id="SSF53850">
    <property type="entry name" value="Periplasmic binding protein-like II"/>
    <property type="match status" value="1"/>
</dbReference>
<dbReference type="GO" id="GO:0042956">
    <property type="term" value="P:maltodextrin transmembrane transport"/>
    <property type="evidence" value="ECO:0007669"/>
    <property type="project" value="TreeGrafter"/>
</dbReference>
<evidence type="ECO:0000313" key="7">
    <source>
        <dbReference type="Proteomes" id="UP000061660"/>
    </source>
</evidence>
<protein>
    <recommendedName>
        <fullName evidence="5">Maltodextrin-binding protein</fullName>
    </recommendedName>
</protein>
<dbReference type="PRINTS" id="PR00181">
    <property type="entry name" value="MALTOSEBP"/>
</dbReference>
<keyword evidence="2 5" id="KW-0813">Transport</keyword>
<dbReference type="Pfam" id="PF01547">
    <property type="entry name" value="SBP_bac_1"/>
    <property type="match status" value="1"/>
</dbReference>
<dbReference type="AlphaFoldDB" id="A0A0U2UBJ2"/>
<gene>
    <name evidence="6" type="ORF">IJ22_01480</name>
</gene>
<keyword evidence="5" id="KW-1003">Cell membrane</keyword>
<keyword evidence="4 5" id="KW-0732">Signal</keyword>
<evidence type="ECO:0000256" key="5">
    <source>
        <dbReference type="RuleBase" id="RU365005"/>
    </source>
</evidence>
<evidence type="ECO:0000256" key="4">
    <source>
        <dbReference type="ARBA" id="ARBA00022729"/>
    </source>
</evidence>
<dbReference type="PROSITE" id="PS51257">
    <property type="entry name" value="PROKAR_LIPOPROTEIN"/>
    <property type="match status" value="1"/>
</dbReference>
<feature type="signal peptide" evidence="5">
    <location>
        <begin position="1"/>
        <end position="22"/>
    </location>
</feature>
<accession>A0A0U2UBJ2</accession>
<evidence type="ECO:0000256" key="2">
    <source>
        <dbReference type="ARBA" id="ARBA00022448"/>
    </source>
</evidence>
<reference evidence="7" key="1">
    <citation type="submission" date="2015-12" db="EMBL/GenBank/DDBJ databases">
        <title>Complete genome sequences of two moderately thermophilic Paenibacillus species.</title>
        <authorList>
            <person name="Butler R.III."/>
            <person name="Wang J."/>
            <person name="Stark B.C."/>
            <person name="Pombert J.-F."/>
        </authorList>
    </citation>
    <scope>NUCLEOTIDE SEQUENCE [LARGE SCALE GENOMIC DNA]</scope>
    <source>
        <strain evidence="7">32O-Y</strain>
    </source>
</reference>
<dbReference type="GO" id="GO:1901982">
    <property type="term" value="F:maltose binding"/>
    <property type="evidence" value="ECO:0007669"/>
    <property type="project" value="TreeGrafter"/>
</dbReference>
<reference evidence="6 7" key="2">
    <citation type="journal article" date="2016" name="Genome Announc.">
        <title>Complete Genome Sequences of Two Interactive Moderate Thermophiles, Paenibacillus napthalenovorans 32O-Y and Paenibacillus sp. 32O-W.</title>
        <authorList>
            <person name="Butler R.R.III."/>
            <person name="Wang J."/>
            <person name="Stark B.C."/>
            <person name="Pombert J.F."/>
        </authorList>
    </citation>
    <scope>NUCLEOTIDE SEQUENCE [LARGE SCALE GENOMIC DNA]</scope>
    <source>
        <strain evidence="6 7">32O-Y</strain>
    </source>
</reference>
<dbReference type="GO" id="GO:0055052">
    <property type="term" value="C:ATP-binding cassette (ABC) transporter complex, substrate-binding subunit-containing"/>
    <property type="evidence" value="ECO:0007669"/>
    <property type="project" value="TreeGrafter"/>
</dbReference>
<dbReference type="RefSeq" id="WP_062406468.1">
    <property type="nucleotide sequence ID" value="NZ_BJCS01000008.1"/>
</dbReference>
<proteinExistence type="inferred from homology"/>
<organism evidence="6 7">
    <name type="scientific">Paenibacillus naphthalenovorans</name>
    <dbReference type="NCBI Taxonomy" id="162209"/>
    <lineage>
        <taxon>Bacteria</taxon>
        <taxon>Bacillati</taxon>
        <taxon>Bacillota</taxon>
        <taxon>Bacilli</taxon>
        <taxon>Bacillales</taxon>
        <taxon>Paenibacillaceae</taxon>
        <taxon>Paenibacillus</taxon>
    </lineage>
</organism>
<dbReference type="GO" id="GO:0015768">
    <property type="term" value="P:maltose transport"/>
    <property type="evidence" value="ECO:0007669"/>
    <property type="project" value="TreeGrafter"/>
</dbReference>
<dbReference type="PATRIC" id="fig|162209.4.peg.148"/>
<sequence length="430" mass="47429" precursor="true">MRKRTIASLLALVLSAAGCAPAPEQQSAGGANGQGENKQEAITVAARSGIYYNALSQIAPEFEKETGIKVTVQEIGRDGYLQKVSTQLLGQGEGMDVVLMLNNYIGQFGAGGQFEPLDDYLKKSNSSMDRFLPASAESVKYGDKIYAMPFDVSTMFLIYRKDLIPTPPTTWEEYRQLAEKFTKSKNPQSPTEFGIAFQGKRGETQPKDWYQYFWSMGGSFFDQDMKPTVNSEAGVKALTYVVNNFRTNKLMPPDITTYEFPEVLSAFQNEKVAMAINWNAAYPQLADAAKSPKVSDKFGIAEVPGGVSFTHTWTLAINSVSKNKEAAFKFVDWVTGEGAKKYALAGGIPAVKSVLEDSEVVKARPEFPDIIKSVEKAKTEPNLPEWPRIHESISEAISLALAGEKSPKEALDIANRSIQDLLEQRGYYKK</sequence>
<dbReference type="Gene3D" id="3.40.190.10">
    <property type="entry name" value="Periplasmic binding protein-like II"/>
    <property type="match status" value="2"/>
</dbReference>
<comment type="subcellular location">
    <subcellularLocation>
        <location evidence="5">Cell membrane</location>
        <topology evidence="5">Lipid-anchor</topology>
    </subcellularLocation>
</comment>
<evidence type="ECO:0000256" key="3">
    <source>
        <dbReference type="ARBA" id="ARBA00022597"/>
    </source>
</evidence>